<dbReference type="Pfam" id="PF15617">
    <property type="entry name" value="C-C_Bond_Lyase"/>
    <property type="match status" value="1"/>
</dbReference>
<dbReference type="InterPro" id="IPR040442">
    <property type="entry name" value="Pyrv_kinase-like_dom_sf"/>
</dbReference>
<keyword evidence="6" id="KW-1185">Reference proteome</keyword>
<evidence type="ECO:0000256" key="2">
    <source>
        <dbReference type="ARBA" id="ARBA00022723"/>
    </source>
</evidence>
<sequence>MKDTILYYSVGALLYCPANNETVVKFILDQKFGCNYSLAFCLEDTIQDDCVLDAENKLINTLEQINNNRNIYSFYLPKIFIRVRTAEQMLHLSERLKSCSSIITGFIIPKFSLENADSYIQNLMKINERFSKPVYAMPIYESASIVDLRSRYEILYKLKDKLEAIQELVLNIRVGGNDLCHLFGFRRHNHESIHQIKPISNIFSDIITVYGMEYVISGPVWEYYNGTNWQQGLEKELEDDKLCGFIGKTVIHPNQIEVVNESYKVDVQDLADAKAILNWDQTSNSLVAGNITRERMNEYKTHTNWAFQTIMLANVFGTKL</sequence>
<protein>
    <submittedName>
        <fullName evidence="5">Citrate lyase beta subunit</fullName>
    </submittedName>
</protein>
<dbReference type="AlphaFoldDB" id="A0A1I6IF27"/>
<dbReference type="Proteomes" id="UP000199659">
    <property type="component" value="Unassembled WGS sequence"/>
</dbReference>
<evidence type="ECO:0000313" key="6">
    <source>
        <dbReference type="Proteomes" id="UP000199659"/>
    </source>
</evidence>
<gene>
    <name evidence="5" type="ORF">SAMN05661086_00784</name>
</gene>
<comment type="cofactor">
    <cofactor evidence="1">
        <name>Mg(2+)</name>
        <dbReference type="ChEBI" id="CHEBI:18420"/>
    </cofactor>
</comment>
<evidence type="ECO:0000313" key="5">
    <source>
        <dbReference type="EMBL" id="SFR65296.1"/>
    </source>
</evidence>
<evidence type="ECO:0000256" key="3">
    <source>
        <dbReference type="ARBA" id="ARBA00022842"/>
    </source>
</evidence>
<dbReference type="Gene3D" id="3.20.20.60">
    <property type="entry name" value="Phosphoenolpyruvate-binding domains"/>
    <property type="match status" value="1"/>
</dbReference>
<dbReference type="PIRSF" id="PIRSF015582">
    <property type="entry name" value="Cit_lyase_B"/>
    <property type="match status" value="1"/>
</dbReference>
<evidence type="ECO:0000256" key="1">
    <source>
        <dbReference type="ARBA" id="ARBA00001946"/>
    </source>
</evidence>
<accession>A0A1I6IF27</accession>
<dbReference type="PANTHER" id="PTHR32308">
    <property type="entry name" value="LYASE BETA SUBUNIT, PUTATIVE (AFU_ORTHOLOGUE AFUA_4G13030)-RELATED"/>
    <property type="match status" value="1"/>
</dbReference>
<dbReference type="EMBL" id="FOYZ01000002">
    <property type="protein sequence ID" value="SFR65296.1"/>
    <property type="molecule type" value="Genomic_DNA"/>
</dbReference>
<dbReference type="PANTHER" id="PTHR32308:SF10">
    <property type="entry name" value="CITRATE LYASE SUBUNIT BETA"/>
    <property type="match status" value="1"/>
</dbReference>
<reference evidence="5 6" key="1">
    <citation type="submission" date="2016-10" db="EMBL/GenBank/DDBJ databases">
        <authorList>
            <person name="de Groot N.N."/>
        </authorList>
    </citation>
    <scope>NUCLEOTIDE SEQUENCE [LARGE SCALE GENOMIC DNA]</scope>
    <source>
        <strain evidence="5 6">743A</strain>
    </source>
</reference>
<evidence type="ECO:0000256" key="4">
    <source>
        <dbReference type="PIRSR" id="PIRSR015582-2"/>
    </source>
</evidence>
<dbReference type="InterPro" id="IPR011206">
    <property type="entry name" value="Citrate_lyase_beta/mcl1/mcl2"/>
</dbReference>
<dbReference type="STRING" id="37658.SAMN05661086_00784"/>
<dbReference type="GO" id="GO:0006107">
    <property type="term" value="P:oxaloacetate metabolic process"/>
    <property type="evidence" value="ECO:0007669"/>
    <property type="project" value="TreeGrafter"/>
</dbReference>
<keyword evidence="3 4" id="KW-0460">Magnesium</keyword>
<keyword evidence="2 4" id="KW-0479">Metal-binding</keyword>
<feature type="binding site" evidence="4">
    <location>
        <position position="178"/>
    </location>
    <ligand>
        <name>Mg(2+)</name>
        <dbReference type="ChEBI" id="CHEBI:18420"/>
    </ligand>
</feature>
<name>A0A1I6IF27_9FIRM</name>
<proteinExistence type="predicted"/>
<dbReference type="GO" id="GO:0016829">
    <property type="term" value="F:lyase activity"/>
    <property type="evidence" value="ECO:0007669"/>
    <property type="project" value="UniProtKB-KW"/>
</dbReference>
<dbReference type="InterPro" id="IPR039480">
    <property type="entry name" value="C-C_Bond_Lyase-like"/>
</dbReference>
<dbReference type="SUPFAM" id="SSF51621">
    <property type="entry name" value="Phosphoenolpyruvate/pyruvate domain"/>
    <property type="match status" value="1"/>
</dbReference>
<organism evidence="5 6">
    <name type="scientific">Anaeromicropila populeti</name>
    <dbReference type="NCBI Taxonomy" id="37658"/>
    <lineage>
        <taxon>Bacteria</taxon>
        <taxon>Bacillati</taxon>
        <taxon>Bacillota</taxon>
        <taxon>Clostridia</taxon>
        <taxon>Lachnospirales</taxon>
        <taxon>Lachnospiraceae</taxon>
        <taxon>Anaeromicropila</taxon>
    </lineage>
</organism>
<dbReference type="InterPro" id="IPR015813">
    <property type="entry name" value="Pyrv/PenolPyrv_kinase-like_dom"/>
</dbReference>
<keyword evidence="5" id="KW-0456">Lyase</keyword>
<dbReference type="OrthoDB" id="9786940at2"/>
<dbReference type="RefSeq" id="WP_092559383.1">
    <property type="nucleotide sequence ID" value="NZ_FOYZ01000002.1"/>
</dbReference>
<dbReference type="GO" id="GO:0000287">
    <property type="term" value="F:magnesium ion binding"/>
    <property type="evidence" value="ECO:0007669"/>
    <property type="project" value="TreeGrafter"/>
</dbReference>